<dbReference type="InterPro" id="IPR011114">
    <property type="entry name" value="RuvA_C"/>
</dbReference>
<dbReference type="NCBIfam" id="TIGR00084">
    <property type="entry name" value="ruvA"/>
    <property type="match status" value="1"/>
</dbReference>
<dbReference type="CDD" id="cd14332">
    <property type="entry name" value="UBA_RuvA_C"/>
    <property type="match status" value="1"/>
</dbReference>
<feature type="region of interest" description="Domain I" evidence="6">
    <location>
        <begin position="1"/>
        <end position="64"/>
    </location>
</feature>
<comment type="domain">
    <text evidence="6">Has three domains with a flexible linker between the domains II and III and assumes an 'L' shape. Domain III is highly mobile and contacts RuvB.</text>
</comment>
<evidence type="ECO:0000256" key="4">
    <source>
        <dbReference type="ARBA" id="ARBA00023172"/>
    </source>
</evidence>
<keyword evidence="8" id="KW-0347">Helicase</keyword>
<protein>
    <recommendedName>
        <fullName evidence="6">Holliday junction branch migration complex subunit RuvA</fullName>
    </recommendedName>
</protein>
<dbReference type="Gene3D" id="1.10.8.10">
    <property type="entry name" value="DNA helicase RuvA subunit, C-terminal domain"/>
    <property type="match status" value="1"/>
</dbReference>
<evidence type="ECO:0000256" key="5">
    <source>
        <dbReference type="ARBA" id="ARBA00023204"/>
    </source>
</evidence>
<evidence type="ECO:0000313" key="9">
    <source>
        <dbReference type="Proteomes" id="UP000178735"/>
    </source>
</evidence>
<dbReference type="Pfam" id="PF07499">
    <property type="entry name" value="RuvA_C"/>
    <property type="match status" value="1"/>
</dbReference>
<organism evidence="8 9">
    <name type="scientific">Candidatus Wallbacteria bacterium GWC2_49_35</name>
    <dbReference type="NCBI Taxonomy" id="1817813"/>
    <lineage>
        <taxon>Bacteria</taxon>
        <taxon>Candidatus Walliibacteriota</taxon>
    </lineage>
</organism>
<dbReference type="GO" id="GO:0048476">
    <property type="term" value="C:Holliday junction resolvase complex"/>
    <property type="evidence" value="ECO:0007669"/>
    <property type="project" value="UniProtKB-UniRule"/>
</dbReference>
<name>A0A1F7WMB2_9BACT</name>
<keyword evidence="2 6" id="KW-0227">DNA damage</keyword>
<reference evidence="8 9" key="1">
    <citation type="journal article" date="2016" name="Nat. Commun.">
        <title>Thousands of microbial genomes shed light on interconnected biogeochemical processes in an aquifer system.</title>
        <authorList>
            <person name="Anantharaman K."/>
            <person name="Brown C.T."/>
            <person name="Hug L.A."/>
            <person name="Sharon I."/>
            <person name="Castelle C.J."/>
            <person name="Probst A.J."/>
            <person name="Thomas B.C."/>
            <person name="Singh A."/>
            <person name="Wilkins M.J."/>
            <person name="Karaoz U."/>
            <person name="Brodie E.L."/>
            <person name="Williams K.H."/>
            <person name="Hubbard S.S."/>
            <person name="Banfield J.F."/>
        </authorList>
    </citation>
    <scope>NUCLEOTIDE SEQUENCE [LARGE SCALE GENOMIC DNA]</scope>
</reference>
<proteinExistence type="inferred from homology"/>
<dbReference type="EMBL" id="MGFH01000152">
    <property type="protein sequence ID" value="OGM03973.1"/>
    <property type="molecule type" value="Genomic_DNA"/>
</dbReference>
<dbReference type="GO" id="GO:0009379">
    <property type="term" value="C:Holliday junction helicase complex"/>
    <property type="evidence" value="ECO:0007669"/>
    <property type="project" value="InterPro"/>
</dbReference>
<dbReference type="GO" id="GO:0006281">
    <property type="term" value="P:DNA repair"/>
    <property type="evidence" value="ECO:0007669"/>
    <property type="project" value="UniProtKB-UniRule"/>
</dbReference>
<dbReference type="Proteomes" id="UP000178735">
    <property type="component" value="Unassembled WGS sequence"/>
</dbReference>
<dbReference type="GO" id="GO:0005524">
    <property type="term" value="F:ATP binding"/>
    <property type="evidence" value="ECO:0007669"/>
    <property type="project" value="InterPro"/>
</dbReference>
<dbReference type="GO" id="GO:0000400">
    <property type="term" value="F:four-way junction DNA binding"/>
    <property type="evidence" value="ECO:0007669"/>
    <property type="project" value="UniProtKB-UniRule"/>
</dbReference>
<evidence type="ECO:0000256" key="2">
    <source>
        <dbReference type="ARBA" id="ARBA00022763"/>
    </source>
</evidence>
<gene>
    <name evidence="6" type="primary">ruvA</name>
    <name evidence="8" type="ORF">A2008_06950</name>
</gene>
<keyword evidence="8" id="KW-0067">ATP-binding</keyword>
<evidence type="ECO:0000313" key="8">
    <source>
        <dbReference type="EMBL" id="OGM03973.1"/>
    </source>
</evidence>
<dbReference type="GO" id="GO:0005737">
    <property type="term" value="C:cytoplasm"/>
    <property type="evidence" value="ECO:0007669"/>
    <property type="project" value="UniProtKB-SubCell"/>
</dbReference>
<keyword evidence="4 6" id="KW-0233">DNA recombination</keyword>
<feature type="domain" description="Helix-hairpin-helix DNA-binding motif class 1" evidence="7">
    <location>
        <begin position="108"/>
        <end position="127"/>
    </location>
</feature>
<comment type="function">
    <text evidence="6">The RuvA-RuvB-RuvC complex processes Holliday junction (HJ) DNA during genetic recombination and DNA repair, while the RuvA-RuvB complex plays an important role in the rescue of blocked DNA replication forks via replication fork reversal (RFR). RuvA specifically binds to HJ cruciform DNA, conferring on it an open structure. The RuvB hexamer acts as an ATP-dependent pump, pulling dsDNA into and through the RuvAB complex. HJ branch migration allows RuvC to scan DNA until it finds its consensus sequence, where it cleaves and resolves the cruciform DNA.</text>
</comment>
<evidence type="ECO:0000256" key="3">
    <source>
        <dbReference type="ARBA" id="ARBA00023125"/>
    </source>
</evidence>
<dbReference type="Pfam" id="PF01330">
    <property type="entry name" value="RuvA_N"/>
    <property type="match status" value="1"/>
</dbReference>
<dbReference type="SMART" id="SM00278">
    <property type="entry name" value="HhH1"/>
    <property type="match status" value="2"/>
</dbReference>
<dbReference type="InterPro" id="IPR010994">
    <property type="entry name" value="RuvA_2-like"/>
</dbReference>
<dbReference type="SUPFAM" id="SSF50249">
    <property type="entry name" value="Nucleic acid-binding proteins"/>
    <property type="match status" value="1"/>
</dbReference>
<dbReference type="Gene3D" id="2.40.50.140">
    <property type="entry name" value="Nucleic acid-binding proteins"/>
    <property type="match status" value="1"/>
</dbReference>
<dbReference type="Pfam" id="PF14520">
    <property type="entry name" value="HHH_5"/>
    <property type="match status" value="1"/>
</dbReference>
<keyword evidence="5 6" id="KW-0234">DNA repair</keyword>
<comment type="caution">
    <text evidence="6">Lacks conserved residue(s) required for the propagation of feature annotation.</text>
</comment>
<feature type="region of interest" description="Domain III" evidence="6">
    <location>
        <begin position="149"/>
        <end position="205"/>
    </location>
</feature>
<evidence type="ECO:0000256" key="1">
    <source>
        <dbReference type="ARBA" id="ARBA00022490"/>
    </source>
</evidence>
<sequence>MIYSIKGILLEKQKEFIVVEANQIAYEIVFPTSAYGRLPEPGGEVTIYTQFLVREDCFLLFGFPSTEDKKFFNTLLSVPSLGPKTAYNVMNALPISRLVDAILKDDEKCLTQISGIGAKTAKRIILELKDKISKLGSASKDGSNFSSGTGAGSGVLDSLAEARLALGSLGFAYAEIERMLSAVIKELDISSATTEDILTRALKKR</sequence>
<dbReference type="InterPro" id="IPR000085">
    <property type="entry name" value="RuvA"/>
</dbReference>
<dbReference type="GO" id="GO:0006310">
    <property type="term" value="P:DNA recombination"/>
    <property type="evidence" value="ECO:0007669"/>
    <property type="project" value="UniProtKB-UniRule"/>
</dbReference>
<keyword evidence="8" id="KW-0378">Hydrolase</keyword>
<dbReference type="SUPFAM" id="SSF47781">
    <property type="entry name" value="RuvA domain 2-like"/>
    <property type="match status" value="1"/>
</dbReference>
<dbReference type="AlphaFoldDB" id="A0A1F7WMB2"/>
<comment type="subcellular location">
    <subcellularLocation>
        <location evidence="6">Cytoplasm</location>
    </subcellularLocation>
</comment>
<feature type="domain" description="Helix-hairpin-helix DNA-binding motif class 1" evidence="7">
    <location>
        <begin position="73"/>
        <end position="92"/>
    </location>
</feature>
<evidence type="ECO:0000256" key="6">
    <source>
        <dbReference type="HAMAP-Rule" id="MF_00031"/>
    </source>
</evidence>
<dbReference type="Gene3D" id="1.10.150.20">
    <property type="entry name" value="5' to 3' exonuclease, C-terminal subdomain"/>
    <property type="match status" value="1"/>
</dbReference>
<dbReference type="InterPro" id="IPR012340">
    <property type="entry name" value="NA-bd_OB-fold"/>
</dbReference>
<comment type="subunit">
    <text evidence="6">Homotetramer. Forms an RuvA(8)-RuvB(12)-Holliday junction (HJ) complex. HJ DNA is sandwiched between 2 RuvA tetramers; dsDNA enters through RuvA and exits via RuvB. An RuvB hexamer assembles on each DNA strand where it exits the tetramer. Each RuvB hexamer is contacted by two RuvA subunits (via domain III) on 2 adjacent RuvB subunits; this complex drives branch migration. In the full resolvosome a probable DNA-RuvA(4)-RuvB(12)-RuvC(2) complex forms which resolves the HJ.</text>
</comment>
<dbReference type="InterPro" id="IPR003583">
    <property type="entry name" value="Hlx-hairpin-Hlx_DNA-bd_motif"/>
</dbReference>
<dbReference type="GO" id="GO:0009378">
    <property type="term" value="F:four-way junction helicase activity"/>
    <property type="evidence" value="ECO:0007669"/>
    <property type="project" value="InterPro"/>
</dbReference>
<accession>A0A1F7WMB2</accession>
<evidence type="ECO:0000259" key="7">
    <source>
        <dbReference type="SMART" id="SM00278"/>
    </source>
</evidence>
<keyword evidence="1 6" id="KW-0963">Cytoplasm</keyword>
<dbReference type="HAMAP" id="MF_00031">
    <property type="entry name" value="DNA_HJ_migration_RuvA"/>
    <property type="match status" value="1"/>
</dbReference>
<dbReference type="InterPro" id="IPR013849">
    <property type="entry name" value="DNA_helicase_Holl-junc_RuvA_I"/>
</dbReference>
<comment type="caution">
    <text evidence="8">The sequence shown here is derived from an EMBL/GenBank/DDBJ whole genome shotgun (WGS) entry which is preliminary data.</text>
</comment>
<dbReference type="STRING" id="1817813.A2008_06950"/>
<keyword evidence="8" id="KW-0547">Nucleotide-binding</keyword>
<keyword evidence="3 6" id="KW-0238">DNA-binding</keyword>
<comment type="similarity">
    <text evidence="6">Belongs to the RuvA family.</text>
</comment>